<accession>A0ABN3E1E2</accession>
<evidence type="ECO:0000313" key="2">
    <source>
        <dbReference type="EMBL" id="GAA2246323.1"/>
    </source>
</evidence>
<dbReference type="Proteomes" id="UP001500305">
    <property type="component" value="Unassembled WGS sequence"/>
</dbReference>
<name>A0ABN3E1E2_9ACTN</name>
<sequence length="64" mass="6740">MTVTLPLVLILGVGTLAVVKFLGVRPWVVIVIGLFGFYLAHTFLAPAIDGTAKSGVQIVNGTHH</sequence>
<evidence type="ECO:0000313" key="3">
    <source>
        <dbReference type="Proteomes" id="UP001500305"/>
    </source>
</evidence>
<dbReference type="EMBL" id="BAAATR010000011">
    <property type="protein sequence ID" value="GAA2246323.1"/>
    <property type="molecule type" value="Genomic_DNA"/>
</dbReference>
<evidence type="ECO:0000256" key="1">
    <source>
        <dbReference type="SAM" id="Phobius"/>
    </source>
</evidence>
<dbReference type="RefSeq" id="WP_344636894.1">
    <property type="nucleotide sequence ID" value="NZ_BAAATR010000011.1"/>
</dbReference>
<gene>
    <name evidence="2" type="ORF">GCM10010430_30430</name>
</gene>
<comment type="caution">
    <text evidence="2">The sequence shown here is derived from an EMBL/GenBank/DDBJ whole genome shotgun (WGS) entry which is preliminary data.</text>
</comment>
<proteinExistence type="predicted"/>
<keyword evidence="1" id="KW-1133">Transmembrane helix</keyword>
<organism evidence="2 3">
    <name type="scientific">Kitasatospora cystarginea</name>
    <dbReference type="NCBI Taxonomy" id="58350"/>
    <lineage>
        <taxon>Bacteria</taxon>
        <taxon>Bacillati</taxon>
        <taxon>Actinomycetota</taxon>
        <taxon>Actinomycetes</taxon>
        <taxon>Kitasatosporales</taxon>
        <taxon>Streptomycetaceae</taxon>
        <taxon>Kitasatospora</taxon>
    </lineage>
</organism>
<keyword evidence="1" id="KW-0812">Transmembrane</keyword>
<protein>
    <submittedName>
        <fullName evidence="2">Uncharacterized protein</fullName>
    </submittedName>
</protein>
<keyword evidence="3" id="KW-1185">Reference proteome</keyword>
<keyword evidence="1" id="KW-0472">Membrane</keyword>
<feature type="transmembrane region" description="Helical" evidence="1">
    <location>
        <begin position="27"/>
        <end position="48"/>
    </location>
</feature>
<reference evidence="2 3" key="1">
    <citation type="journal article" date="2019" name="Int. J. Syst. Evol. Microbiol.">
        <title>The Global Catalogue of Microorganisms (GCM) 10K type strain sequencing project: providing services to taxonomists for standard genome sequencing and annotation.</title>
        <authorList>
            <consortium name="The Broad Institute Genomics Platform"/>
            <consortium name="The Broad Institute Genome Sequencing Center for Infectious Disease"/>
            <person name="Wu L."/>
            <person name="Ma J."/>
        </authorList>
    </citation>
    <scope>NUCLEOTIDE SEQUENCE [LARGE SCALE GENOMIC DNA]</scope>
    <source>
        <strain evidence="2 3">JCM 7356</strain>
    </source>
</reference>